<evidence type="ECO:0000259" key="19">
    <source>
        <dbReference type="PROSITE" id="PS51873"/>
    </source>
</evidence>
<dbReference type="EMBL" id="CAJNNV010000463">
    <property type="protein sequence ID" value="CAE8582720.1"/>
    <property type="molecule type" value="Genomic_DNA"/>
</dbReference>
<evidence type="ECO:0000256" key="12">
    <source>
        <dbReference type="ARBA" id="ARBA00022989"/>
    </source>
</evidence>
<dbReference type="GO" id="GO:0061630">
    <property type="term" value="F:ubiquitin protein ligase activity"/>
    <property type="evidence" value="ECO:0007669"/>
    <property type="project" value="UniProtKB-EC"/>
</dbReference>
<dbReference type="PROSITE" id="PS50089">
    <property type="entry name" value="ZF_RING_2"/>
    <property type="match status" value="1"/>
</dbReference>
<dbReference type="OrthoDB" id="1431934at2759"/>
<dbReference type="InterPro" id="IPR017907">
    <property type="entry name" value="Znf_RING_CS"/>
</dbReference>
<feature type="compositionally biased region" description="Low complexity" evidence="16">
    <location>
        <begin position="79"/>
        <end position="100"/>
    </location>
</feature>
<dbReference type="CDD" id="cd23820">
    <property type="entry name" value="RWD_RNF14"/>
    <property type="match status" value="1"/>
</dbReference>
<keyword evidence="13" id="KW-0472">Membrane</keyword>
<evidence type="ECO:0000256" key="9">
    <source>
        <dbReference type="ARBA" id="ARBA00022771"/>
    </source>
</evidence>
<dbReference type="GO" id="GO:0031090">
    <property type="term" value="C:organelle membrane"/>
    <property type="evidence" value="ECO:0007669"/>
    <property type="project" value="UniProtKB-ARBA"/>
</dbReference>
<keyword evidence="12" id="KW-1133">Transmembrane helix</keyword>
<protein>
    <recommendedName>
        <fullName evidence="4">RBR-type E3 ubiquitin transferase</fullName>
        <ecNumber evidence="4">2.3.2.31</ecNumber>
    </recommendedName>
</protein>
<evidence type="ECO:0000313" key="20">
    <source>
        <dbReference type="EMBL" id="CAE8582720.1"/>
    </source>
</evidence>
<dbReference type="Gene3D" id="3.30.40.10">
    <property type="entry name" value="Zinc/RING finger domain, C3HC4 (zinc finger)"/>
    <property type="match status" value="1"/>
</dbReference>
<dbReference type="PANTHER" id="PTHR11685">
    <property type="entry name" value="RBR FAMILY RING FINGER AND IBR DOMAIN-CONTAINING"/>
    <property type="match status" value="1"/>
</dbReference>
<dbReference type="Pfam" id="PF01485">
    <property type="entry name" value="IBR"/>
    <property type="match status" value="1"/>
</dbReference>
<evidence type="ECO:0000256" key="5">
    <source>
        <dbReference type="ARBA" id="ARBA00022679"/>
    </source>
</evidence>
<evidence type="ECO:0000313" key="21">
    <source>
        <dbReference type="Proteomes" id="UP000654075"/>
    </source>
</evidence>
<keyword evidence="10" id="KW-0833">Ubl conjugation pathway</keyword>
<comment type="catalytic activity">
    <reaction evidence="1">
        <text>[E2 ubiquitin-conjugating enzyme]-S-ubiquitinyl-L-cysteine + [acceptor protein]-L-lysine = [E2 ubiquitin-conjugating enzyme]-L-cysteine + [acceptor protein]-N(6)-ubiquitinyl-L-lysine.</text>
        <dbReference type="EC" id="2.3.2.31"/>
    </reaction>
</comment>
<dbReference type="CDD" id="cd20341">
    <property type="entry name" value="BRcat_RBR_RNF14"/>
    <property type="match status" value="1"/>
</dbReference>
<dbReference type="PROSITE" id="PS50908">
    <property type="entry name" value="RWD"/>
    <property type="match status" value="1"/>
</dbReference>
<dbReference type="SMART" id="SM00591">
    <property type="entry name" value="RWD"/>
    <property type="match status" value="1"/>
</dbReference>
<dbReference type="OMA" id="DFIRLPC"/>
<feature type="domain" description="RWD" evidence="18">
    <location>
        <begin position="10"/>
        <end position="211"/>
    </location>
</feature>
<dbReference type="InterPro" id="IPR031128">
    <property type="entry name" value="RNF14_RING-HC_Zfn"/>
</dbReference>
<keyword evidence="6" id="KW-0812">Transmembrane</keyword>
<comment type="pathway">
    <text evidence="3">Protein modification; protein ubiquitination.</text>
</comment>
<proteinExistence type="inferred from homology"/>
<feature type="domain" description="RING-type" evidence="19">
    <location>
        <begin position="268"/>
        <end position="606"/>
    </location>
</feature>
<dbReference type="Gene3D" id="3.10.110.10">
    <property type="entry name" value="Ubiquitin Conjugating Enzyme"/>
    <property type="match status" value="1"/>
</dbReference>
<dbReference type="InterPro" id="IPR016135">
    <property type="entry name" value="UBQ-conjugating_enzyme/RWD"/>
</dbReference>
<dbReference type="FunFam" id="3.30.40.10:FF:000051">
    <property type="entry name" value="RBR-type E3 ubiquitin transferase"/>
    <property type="match status" value="1"/>
</dbReference>
<gene>
    <name evidence="20" type="ORF">PGLA1383_LOCUS1712</name>
</gene>
<dbReference type="Proteomes" id="UP000654075">
    <property type="component" value="Unassembled WGS sequence"/>
</dbReference>
<keyword evidence="11" id="KW-0862">Zinc</keyword>
<dbReference type="InterPro" id="IPR002867">
    <property type="entry name" value="IBR_dom"/>
</dbReference>
<feature type="region of interest" description="Disordered" evidence="16">
    <location>
        <begin position="62"/>
        <end position="100"/>
    </location>
</feature>
<dbReference type="InterPro" id="IPR006575">
    <property type="entry name" value="RWD_dom"/>
</dbReference>
<keyword evidence="8" id="KW-0677">Repeat</keyword>
<keyword evidence="21" id="KW-1185">Reference proteome</keyword>
<evidence type="ECO:0000256" key="16">
    <source>
        <dbReference type="SAM" id="MobiDB-lite"/>
    </source>
</evidence>
<sequence>MESWAEEQAEELEALRAIFGDDCEVQCQEHGAVSFTLQVTADLECVAGDGGDVLVRAEVTTDPPGEAEEDTPGQAGLLSSSSSQEQQQQRQQQQRQQQPQLTALELAEQAIQGRGAPSKCAPLLERSKSGKHMSCPEARVKFLPPFTLQLSLPKKYPADSAPEFHLASCWLSEELLAGLCKALDEFWEHEGKGAPVIFQWAELIRREAALLLDREGSVAVLTLRALIDEARVACHDARAVAEYNEPGETLMELLLYDQQRHLEVWRQQQQLCQICFCDQPGSQFVHLGRCPHAFCKGCITSMAELHVREGSVAELLCPEPSCRAEISPGALAEVLDEANYERWHRLKLQKVLASEMDDVVFCPRCDEFGRETPVLSQKGAAEGEPPLAQCTKCQYVFCGSCLGTYHGASEPCMHPAERQAQVAMRRLESPERKSAFEKRKLKRQAEKGFAFEVQVGEATLLVDAAGFVSEAREPDVSEGDQVIRVLAGTGENNSSKPLWAAGATLELLHKALESPPPLTIQLRMSRTGAEDRMRQRRLMEELLTLRTMARDTKKCPTCHVRVQRSAGCNHMQCTQCRTHFCYRCGKQMPADSPYSHFQAGGCTTFDTEEVQRMVVEERRGGNQGMDQELVRLRQEFGDQGELFAQFVGNNRHMPAGGRAAVARRRQAGDAQCPTCRQWNARLGLLNHVRCATCRSSYCANCRRRIQGVITDHFRGEGSCPQHERDGGN</sequence>
<dbReference type="Gene3D" id="1.20.120.1750">
    <property type="match status" value="1"/>
</dbReference>
<dbReference type="CDD" id="cd20354">
    <property type="entry name" value="Rcat_RBR_RNF14"/>
    <property type="match status" value="1"/>
</dbReference>
<evidence type="ECO:0000256" key="2">
    <source>
        <dbReference type="ARBA" id="ARBA00004167"/>
    </source>
</evidence>
<keyword evidence="7" id="KW-0479">Metal-binding</keyword>
<dbReference type="EC" id="2.3.2.31" evidence="4"/>
<dbReference type="InterPro" id="IPR047548">
    <property type="entry name" value="Rcat_RBR_RNF14"/>
</dbReference>
<evidence type="ECO:0000256" key="11">
    <source>
        <dbReference type="ARBA" id="ARBA00022833"/>
    </source>
</evidence>
<dbReference type="CDD" id="cd16628">
    <property type="entry name" value="RING-HC_RBR_RNF14"/>
    <property type="match status" value="1"/>
</dbReference>
<comment type="subcellular location">
    <subcellularLocation>
        <location evidence="2">Membrane</location>
        <topology evidence="2">Single-pass membrane protein</topology>
    </subcellularLocation>
</comment>
<dbReference type="InterPro" id="IPR013083">
    <property type="entry name" value="Znf_RING/FYVE/PHD"/>
</dbReference>
<dbReference type="SMART" id="SM00647">
    <property type="entry name" value="IBR"/>
    <property type="match status" value="2"/>
</dbReference>
<evidence type="ECO:0000259" key="17">
    <source>
        <dbReference type="PROSITE" id="PS50089"/>
    </source>
</evidence>
<feature type="domain" description="RING-type" evidence="17">
    <location>
        <begin position="272"/>
        <end position="318"/>
    </location>
</feature>
<dbReference type="InterPro" id="IPR031127">
    <property type="entry name" value="E3_UB_ligase_RBR"/>
</dbReference>
<accession>A0A813DAT9</accession>
<evidence type="ECO:0000256" key="10">
    <source>
        <dbReference type="ARBA" id="ARBA00022786"/>
    </source>
</evidence>
<dbReference type="PROSITE" id="PS51873">
    <property type="entry name" value="TRIAD"/>
    <property type="match status" value="1"/>
</dbReference>
<dbReference type="InterPro" id="IPR001841">
    <property type="entry name" value="Znf_RING"/>
</dbReference>
<dbReference type="InterPro" id="IPR044066">
    <property type="entry name" value="TRIAD_supradom"/>
</dbReference>
<dbReference type="GO" id="GO:0008270">
    <property type="term" value="F:zinc ion binding"/>
    <property type="evidence" value="ECO:0007669"/>
    <property type="project" value="UniProtKB-KW"/>
</dbReference>
<evidence type="ECO:0000256" key="8">
    <source>
        <dbReference type="ARBA" id="ARBA00022737"/>
    </source>
</evidence>
<dbReference type="SUPFAM" id="SSF57850">
    <property type="entry name" value="RING/U-box"/>
    <property type="match status" value="3"/>
</dbReference>
<evidence type="ECO:0000256" key="3">
    <source>
        <dbReference type="ARBA" id="ARBA00004906"/>
    </source>
</evidence>
<dbReference type="SMART" id="SM00184">
    <property type="entry name" value="RING"/>
    <property type="match status" value="3"/>
</dbReference>
<comment type="caution">
    <text evidence="20">The sequence shown here is derived from an EMBL/GenBank/DDBJ whole genome shotgun (WGS) entry which is preliminary data.</text>
</comment>
<dbReference type="AlphaFoldDB" id="A0A813DAT9"/>
<name>A0A813DAT9_POLGL</name>
<dbReference type="SUPFAM" id="SSF54495">
    <property type="entry name" value="UBC-like"/>
    <property type="match status" value="2"/>
</dbReference>
<evidence type="ECO:0000256" key="13">
    <source>
        <dbReference type="ARBA" id="ARBA00023136"/>
    </source>
</evidence>
<evidence type="ECO:0000256" key="14">
    <source>
        <dbReference type="ARBA" id="ARBA00044508"/>
    </source>
</evidence>
<organism evidence="20 21">
    <name type="scientific">Polarella glacialis</name>
    <name type="common">Dinoflagellate</name>
    <dbReference type="NCBI Taxonomy" id="89957"/>
    <lineage>
        <taxon>Eukaryota</taxon>
        <taxon>Sar</taxon>
        <taxon>Alveolata</taxon>
        <taxon>Dinophyceae</taxon>
        <taxon>Suessiales</taxon>
        <taxon>Suessiaceae</taxon>
        <taxon>Polarella</taxon>
    </lineage>
</organism>
<dbReference type="GO" id="GO:0016567">
    <property type="term" value="P:protein ubiquitination"/>
    <property type="evidence" value="ECO:0007669"/>
    <property type="project" value="InterPro"/>
</dbReference>
<evidence type="ECO:0000256" key="6">
    <source>
        <dbReference type="ARBA" id="ARBA00022692"/>
    </source>
</evidence>
<evidence type="ECO:0000259" key="18">
    <source>
        <dbReference type="PROSITE" id="PS50908"/>
    </source>
</evidence>
<keyword evidence="9 15" id="KW-0863">Zinc-finger</keyword>
<dbReference type="Pfam" id="PF05773">
    <property type="entry name" value="RWD"/>
    <property type="match status" value="1"/>
</dbReference>
<evidence type="ECO:0000256" key="15">
    <source>
        <dbReference type="PROSITE-ProRule" id="PRU00175"/>
    </source>
</evidence>
<keyword evidence="5" id="KW-0808">Transferase</keyword>
<reference evidence="20" key="1">
    <citation type="submission" date="2021-02" db="EMBL/GenBank/DDBJ databases">
        <authorList>
            <person name="Dougan E. K."/>
            <person name="Rhodes N."/>
            <person name="Thang M."/>
            <person name="Chan C."/>
        </authorList>
    </citation>
    <scope>NUCLEOTIDE SEQUENCE</scope>
</reference>
<dbReference type="GO" id="GO:0005737">
    <property type="term" value="C:cytoplasm"/>
    <property type="evidence" value="ECO:0007669"/>
    <property type="project" value="UniProtKB-ARBA"/>
</dbReference>
<dbReference type="PROSITE" id="PS00518">
    <property type="entry name" value="ZF_RING_1"/>
    <property type="match status" value="1"/>
</dbReference>
<comment type="similarity">
    <text evidence="14">Belongs to the RBR family. RNF14 subfamily.</text>
</comment>
<evidence type="ECO:0000256" key="7">
    <source>
        <dbReference type="ARBA" id="ARBA00022723"/>
    </source>
</evidence>
<evidence type="ECO:0000256" key="4">
    <source>
        <dbReference type="ARBA" id="ARBA00012251"/>
    </source>
</evidence>
<dbReference type="Pfam" id="PF22191">
    <property type="entry name" value="IBR_1"/>
    <property type="match status" value="1"/>
</dbReference>
<evidence type="ECO:0000256" key="1">
    <source>
        <dbReference type="ARBA" id="ARBA00001798"/>
    </source>
</evidence>